<feature type="compositionally biased region" description="Basic residues" evidence="1">
    <location>
        <begin position="131"/>
        <end position="140"/>
    </location>
</feature>
<keyword evidence="3" id="KW-1185">Reference proteome</keyword>
<protein>
    <submittedName>
        <fullName evidence="2">Uncharacterized protein</fullName>
    </submittedName>
</protein>
<sequence length="253" mass="29609">MPSHRHRASEQEYEEVLEEALSMFLHHYVNKDGVVQEKALKKEGQEKPKEGVREKKHAVAEDENKVCEEIEKALRQEEVKREVGIVQQERDERKSEEVHDKVLMDPKECLLDYESTDVVNGDDKKGERQMKKQARARAKVRVSVSSAREDIHHEGVKKTYELAKKEEDEKNMSKFSWHKGRVANLMFDDREGLSVQEICMSIEEKRKPQNNMNFFIEDVQFIDKVKKAYEEAMSEDTEHVTKQVEEALKPPIS</sequence>
<gene>
    <name evidence="2" type="ORF">KI387_040355</name>
</gene>
<reference evidence="2 3" key="1">
    <citation type="journal article" date="2021" name="Nat. Plants">
        <title>The Taxus genome provides insights into paclitaxel biosynthesis.</title>
        <authorList>
            <person name="Xiong X."/>
            <person name="Gou J."/>
            <person name="Liao Q."/>
            <person name="Li Y."/>
            <person name="Zhou Q."/>
            <person name="Bi G."/>
            <person name="Li C."/>
            <person name="Du R."/>
            <person name="Wang X."/>
            <person name="Sun T."/>
            <person name="Guo L."/>
            <person name="Liang H."/>
            <person name="Lu P."/>
            <person name="Wu Y."/>
            <person name="Zhang Z."/>
            <person name="Ro D.K."/>
            <person name="Shang Y."/>
            <person name="Huang S."/>
            <person name="Yan J."/>
        </authorList>
    </citation>
    <scope>NUCLEOTIDE SEQUENCE [LARGE SCALE GENOMIC DNA]</scope>
    <source>
        <strain evidence="2">Ta-2019</strain>
    </source>
</reference>
<evidence type="ECO:0000256" key="1">
    <source>
        <dbReference type="SAM" id="MobiDB-lite"/>
    </source>
</evidence>
<comment type="caution">
    <text evidence="2">The sequence shown here is derived from an EMBL/GenBank/DDBJ whole genome shotgun (WGS) entry which is preliminary data.</text>
</comment>
<name>A0AA38CCG8_TAXCH</name>
<feature type="region of interest" description="Disordered" evidence="1">
    <location>
        <begin position="118"/>
        <end position="150"/>
    </location>
</feature>
<feature type="compositionally biased region" description="Basic and acidic residues" evidence="1">
    <location>
        <begin position="121"/>
        <end position="130"/>
    </location>
</feature>
<dbReference type="AlphaFoldDB" id="A0AA38CCG8"/>
<evidence type="ECO:0000313" key="3">
    <source>
        <dbReference type="Proteomes" id="UP000824469"/>
    </source>
</evidence>
<feature type="region of interest" description="Disordered" evidence="1">
    <location>
        <begin position="39"/>
        <end position="58"/>
    </location>
</feature>
<organism evidence="2 3">
    <name type="scientific">Taxus chinensis</name>
    <name type="common">Chinese yew</name>
    <name type="synonym">Taxus wallichiana var. chinensis</name>
    <dbReference type="NCBI Taxonomy" id="29808"/>
    <lineage>
        <taxon>Eukaryota</taxon>
        <taxon>Viridiplantae</taxon>
        <taxon>Streptophyta</taxon>
        <taxon>Embryophyta</taxon>
        <taxon>Tracheophyta</taxon>
        <taxon>Spermatophyta</taxon>
        <taxon>Pinopsida</taxon>
        <taxon>Pinidae</taxon>
        <taxon>Conifers II</taxon>
        <taxon>Cupressales</taxon>
        <taxon>Taxaceae</taxon>
        <taxon>Taxus</taxon>
    </lineage>
</organism>
<proteinExistence type="predicted"/>
<accession>A0AA38CCG8</accession>
<evidence type="ECO:0000313" key="2">
    <source>
        <dbReference type="EMBL" id="KAH9294442.1"/>
    </source>
</evidence>
<feature type="region of interest" description="Disordered" evidence="1">
    <location>
        <begin position="234"/>
        <end position="253"/>
    </location>
</feature>
<dbReference type="EMBL" id="JAHRHJ020000116">
    <property type="protein sequence ID" value="KAH9294442.1"/>
    <property type="molecule type" value="Genomic_DNA"/>
</dbReference>
<dbReference type="Proteomes" id="UP000824469">
    <property type="component" value="Unassembled WGS sequence"/>
</dbReference>